<dbReference type="AlphaFoldDB" id="A0A6B3BFT8"/>
<organism evidence="1">
    <name type="scientific">Streptomyces sp. SID12501</name>
    <dbReference type="NCBI Taxonomy" id="2706042"/>
    <lineage>
        <taxon>Bacteria</taxon>
        <taxon>Bacillati</taxon>
        <taxon>Actinomycetota</taxon>
        <taxon>Actinomycetes</taxon>
        <taxon>Kitasatosporales</taxon>
        <taxon>Streptomycetaceae</taxon>
        <taxon>Streptomyces</taxon>
    </lineage>
</organism>
<comment type="caution">
    <text evidence="1">The sequence shown here is derived from an EMBL/GenBank/DDBJ whole genome shotgun (WGS) entry which is preliminary data.</text>
</comment>
<protein>
    <submittedName>
        <fullName evidence="1">Uncharacterized protein</fullName>
    </submittedName>
</protein>
<name>A0A6B3BFT8_9ACTN</name>
<accession>A0A6B3BFT8</accession>
<sequence length="92" mass="10128">MAYKKLEIWATGEWHGVRGARPLGRPFGAKGDFTCGRRQATDTTRQSLEAELNRLLQVSDPIEVVVEDGLTLYFAPGTAGPFRMATGEDEES</sequence>
<evidence type="ECO:0000313" key="1">
    <source>
        <dbReference type="EMBL" id="NEC84660.1"/>
    </source>
</evidence>
<gene>
    <name evidence="1" type="ORF">G3I71_01985</name>
</gene>
<dbReference type="RefSeq" id="WP_164312129.1">
    <property type="nucleotide sequence ID" value="NZ_JAAGLU010000002.1"/>
</dbReference>
<dbReference type="EMBL" id="JAAGLU010000002">
    <property type="protein sequence ID" value="NEC84660.1"/>
    <property type="molecule type" value="Genomic_DNA"/>
</dbReference>
<reference evidence="1" key="1">
    <citation type="submission" date="2020-01" db="EMBL/GenBank/DDBJ databases">
        <title>Insect and environment-associated Actinomycetes.</title>
        <authorList>
            <person name="Currrie C."/>
            <person name="Chevrette M."/>
            <person name="Carlson C."/>
            <person name="Stubbendieck R."/>
            <person name="Wendt-Pienkowski E."/>
        </authorList>
    </citation>
    <scope>NUCLEOTIDE SEQUENCE</scope>
    <source>
        <strain evidence="1">SID12501</strain>
    </source>
</reference>
<proteinExistence type="predicted"/>